<dbReference type="Gene3D" id="2.30.29.30">
    <property type="entry name" value="Pleckstrin-homology domain (PH domain)/Phosphotyrosine-binding domain (PTB)"/>
    <property type="match status" value="1"/>
</dbReference>
<reference evidence="4" key="1">
    <citation type="submission" date="2022-08" db="EMBL/GenBank/DDBJ databases">
        <title>Novel sulfate-reducing endosymbionts in the free-living metamonad Anaeramoeba.</title>
        <authorList>
            <person name="Jerlstrom-Hultqvist J."/>
            <person name="Cepicka I."/>
            <person name="Gallot-Lavallee L."/>
            <person name="Salas-Leiva D."/>
            <person name="Curtis B.A."/>
            <person name="Zahonova K."/>
            <person name="Pipaliya S."/>
            <person name="Dacks J."/>
            <person name="Roger A.J."/>
        </authorList>
    </citation>
    <scope>NUCLEOTIDE SEQUENCE</scope>
    <source>
        <strain evidence="4">Schooner1</strain>
    </source>
</reference>
<accession>A0ABQ8X3S2</accession>
<dbReference type="PROSITE" id="PS50003">
    <property type="entry name" value="PH_DOMAIN"/>
    <property type="match status" value="1"/>
</dbReference>
<evidence type="ECO:0000256" key="1">
    <source>
        <dbReference type="SAM" id="MobiDB-lite"/>
    </source>
</evidence>
<dbReference type="SUPFAM" id="SSF48065">
    <property type="entry name" value="DBL homology domain (DH-domain)"/>
    <property type="match status" value="1"/>
</dbReference>
<feature type="compositionally biased region" description="Low complexity" evidence="1">
    <location>
        <begin position="384"/>
        <end position="393"/>
    </location>
</feature>
<feature type="domain" description="PH" evidence="2">
    <location>
        <begin position="203"/>
        <end position="303"/>
    </location>
</feature>
<evidence type="ECO:0000313" key="4">
    <source>
        <dbReference type="EMBL" id="KAJ6227040.1"/>
    </source>
</evidence>
<evidence type="ECO:0000259" key="3">
    <source>
        <dbReference type="PROSITE" id="PS50010"/>
    </source>
</evidence>
<sequence>MTTKKIGVQLNILAELLATERNYVEGLKTLIDLFVSPLTKLSGTDKEIIPKEEIKTIFSDCQVILSFHEILLKDFESCFPNSQSLPKKQTLNQKLNAFAKVFQKNETESNERCHRLRIDDFLVSPLQRVPRYKLLLERLVKKTTKNTEEYNSLKNVYDQICSTAHKINEKKRDAENSFRVYEISEKLLTDGSEDINLFQWYRRLVKEGPLVRVKKNRKKNQSFMIFLFNDFLLLTKLRKSLTLGRVKYKVKQMHALSEIRKIRKIKDHPKLVKILTPTYKYIFEAHDKNERSDWIREIRNTIIKLNNISNSRLKPHLQKHSQTLIKQIDEMYKIRPSSTLPNNFSPIFTDQKISKDLMNAEKENKVSLTLRTNSEYITRQTSFNSKSPNNSPKEGGTRVRKFARLRRVQTSLTNQNSLKGLNPNLKFLPISPIKQNNHKSKKFKPNEKFKKKINNKNKKKHIPKVVKKISKPRAHTRLQNKYDSLTKNRKTPTSPKIAKLEITKKLKQHRSLSNSFKKQNQN</sequence>
<feature type="region of interest" description="Disordered" evidence="1">
    <location>
        <begin position="380"/>
        <end position="400"/>
    </location>
</feature>
<dbReference type="EMBL" id="JAOAOG010000338">
    <property type="protein sequence ID" value="KAJ6227040.1"/>
    <property type="molecule type" value="Genomic_DNA"/>
</dbReference>
<proteinExistence type="predicted"/>
<dbReference type="InterPro" id="IPR001849">
    <property type="entry name" value="PH_domain"/>
</dbReference>
<dbReference type="PANTHER" id="PTHR12673">
    <property type="entry name" value="FACIOGENITAL DYSPLASIA PROTEIN"/>
    <property type="match status" value="1"/>
</dbReference>
<evidence type="ECO:0000313" key="5">
    <source>
        <dbReference type="Proteomes" id="UP001150062"/>
    </source>
</evidence>
<comment type="caution">
    <text evidence="4">The sequence shown here is derived from an EMBL/GenBank/DDBJ whole genome shotgun (WGS) entry which is preliminary data.</text>
</comment>
<dbReference type="InterPro" id="IPR035899">
    <property type="entry name" value="DBL_dom_sf"/>
</dbReference>
<dbReference type="InterPro" id="IPR055251">
    <property type="entry name" value="SOS1_NGEF_PH"/>
</dbReference>
<dbReference type="SUPFAM" id="SSF50729">
    <property type="entry name" value="PH domain-like"/>
    <property type="match status" value="1"/>
</dbReference>
<dbReference type="Gene3D" id="1.20.900.10">
    <property type="entry name" value="Dbl homology (DH) domain"/>
    <property type="match status" value="2"/>
</dbReference>
<dbReference type="Pfam" id="PF00621">
    <property type="entry name" value="RhoGEF"/>
    <property type="match status" value="1"/>
</dbReference>
<feature type="domain" description="DH" evidence="3">
    <location>
        <begin position="8"/>
        <end position="170"/>
    </location>
</feature>
<dbReference type="InterPro" id="IPR051092">
    <property type="entry name" value="FYVE_RhoGEF_PH"/>
</dbReference>
<evidence type="ECO:0000259" key="2">
    <source>
        <dbReference type="PROSITE" id="PS50003"/>
    </source>
</evidence>
<dbReference type="CDD" id="cd00160">
    <property type="entry name" value="RhoGEF"/>
    <property type="match status" value="1"/>
</dbReference>
<dbReference type="Proteomes" id="UP001150062">
    <property type="component" value="Unassembled WGS sequence"/>
</dbReference>
<keyword evidence="5" id="KW-1185">Reference proteome</keyword>
<name>A0ABQ8X3S2_9EUKA</name>
<dbReference type="InterPro" id="IPR000219">
    <property type="entry name" value="DH_dom"/>
</dbReference>
<dbReference type="PANTHER" id="PTHR12673:SF159">
    <property type="entry name" value="LD03170P"/>
    <property type="match status" value="1"/>
</dbReference>
<dbReference type="Pfam" id="PF22697">
    <property type="entry name" value="SOS1_NGEF_PH"/>
    <property type="match status" value="1"/>
</dbReference>
<organism evidence="4 5">
    <name type="scientific">Anaeramoeba flamelloides</name>
    <dbReference type="NCBI Taxonomy" id="1746091"/>
    <lineage>
        <taxon>Eukaryota</taxon>
        <taxon>Metamonada</taxon>
        <taxon>Anaeramoebidae</taxon>
        <taxon>Anaeramoeba</taxon>
    </lineage>
</organism>
<dbReference type="PROSITE" id="PS50010">
    <property type="entry name" value="DH_2"/>
    <property type="match status" value="1"/>
</dbReference>
<dbReference type="SMART" id="SM00233">
    <property type="entry name" value="PH"/>
    <property type="match status" value="1"/>
</dbReference>
<dbReference type="SMART" id="SM00325">
    <property type="entry name" value="RhoGEF"/>
    <property type="match status" value="1"/>
</dbReference>
<dbReference type="InterPro" id="IPR011993">
    <property type="entry name" value="PH-like_dom_sf"/>
</dbReference>
<protein>
    <submittedName>
        <fullName evidence="4">Faciogenital dysplasia protein</fullName>
    </submittedName>
</protein>
<feature type="region of interest" description="Disordered" evidence="1">
    <location>
        <begin position="471"/>
        <end position="496"/>
    </location>
</feature>
<gene>
    <name evidence="4" type="ORF">M0813_10192</name>
</gene>